<organism evidence="1">
    <name type="scientific">marine sediment metagenome</name>
    <dbReference type="NCBI Taxonomy" id="412755"/>
    <lineage>
        <taxon>unclassified sequences</taxon>
        <taxon>metagenomes</taxon>
        <taxon>ecological metagenomes</taxon>
    </lineage>
</organism>
<feature type="non-terminal residue" evidence="1">
    <location>
        <position position="1"/>
    </location>
</feature>
<accession>A0A0F9HR16</accession>
<reference evidence="1" key="1">
    <citation type="journal article" date="2015" name="Nature">
        <title>Complex archaea that bridge the gap between prokaryotes and eukaryotes.</title>
        <authorList>
            <person name="Spang A."/>
            <person name="Saw J.H."/>
            <person name="Jorgensen S.L."/>
            <person name="Zaremba-Niedzwiedzka K."/>
            <person name="Martijn J."/>
            <person name="Lind A.E."/>
            <person name="van Eijk R."/>
            <person name="Schleper C."/>
            <person name="Guy L."/>
            <person name="Ettema T.J."/>
        </authorList>
    </citation>
    <scope>NUCLEOTIDE SEQUENCE</scope>
</reference>
<gene>
    <name evidence="1" type="ORF">LCGC14_1672190</name>
</gene>
<comment type="caution">
    <text evidence="1">The sequence shown here is derived from an EMBL/GenBank/DDBJ whole genome shotgun (WGS) entry which is preliminary data.</text>
</comment>
<proteinExistence type="predicted"/>
<name>A0A0F9HR16_9ZZZZ</name>
<evidence type="ECO:0000313" key="1">
    <source>
        <dbReference type="EMBL" id="KKM17786.1"/>
    </source>
</evidence>
<dbReference type="EMBL" id="LAZR01014369">
    <property type="protein sequence ID" value="KKM17786.1"/>
    <property type="molecule type" value="Genomic_DNA"/>
</dbReference>
<sequence>TQIFNNRILKTLPIDWMRFKGIKLLIQGFIKETGSKVVFLGDNKDVWICGEEEGDWFKGAWYSNDSHRAQKYFGYDWRKGYINRQDEYLPAALVELDPNGVECVECKAIVSHDSVDYLDGFGALCLDCRAEYQYAL</sequence>
<dbReference type="AlphaFoldDB" id="A0A0F9HR16"/>
<protein>
    <submittedName>
        <fullName evidence="1">Uncharacterized protein</fullName>
    </submittedName>
</protein>